<dbReference type="EMBL" id="UFXP01000001">
    <property type="protein sequence ID" value="STC74807.1"/>
    <property type="molecule type" value="Genomic_DNA"/>
</dbReference>
<dbReference type="InterPro" id="IPR000182">
    <property type="entry name" value="GNAT_dom"/>
</dbReference>
<dbReference type="InterPro" id="IPR016181">
    <property type="entry name" value="Acyl_CoA_acyltransferase"/>
</dbReference>
<dbReference type="AlphaFoldDB" id="A0A376CT17"/>
<organism evidence="4 5">
    <name type="scientific">Corynebacterium minutissimum</name>
    <dbReference type="NCBI Taxonomy" id="38301"/>
    <lineage>
        <taxon>Bacteria</taxon>
        <taxon>Bacillati</taxon>
        <taxon>Actinomycetota</taxon>
        <taxon>Actinomycetes</taxon>
        <taxon>Mycobacteriales</taxon>
        <taxon>Corynebacteriaceae</taxon>
        <taxon>Corynebacterium</taxon>
    </lineage>
</organism>
<accession>A0A376CT17</accession>
<keyword evidence="2 4" id="KW-0012">Acyltransferase</keyword>
<dbReference type="InterPro" id="IPR050680">
    <property type="entry name" value="YpeA/RimI_acetyltransf"/>
</dbReference>
<dbReference type="RefSeq" id="WP_115021188.1">
    <property type="nucleotide sequence ID" value="NZ_CP069533.1"/>
</dbReference>
<evidence type="ECO:0000313" key="4">
    <source>
        <dbReference type="EMBL" id="STC74807.1"/>
    </source>
</evidence>
<keyword evidence="1 4" id="KW-0808">Transferase</keyword>
<dbReference type="SUPFAM" id="SSF55729">
    <property type="entry name" value="Acyl-CoA N-acyltransferases (Nat)"/>
    <property type="match status" value="1"/>
</dbReference>
<protein>
    <submittedName>
        <fullName evidence="4">GNAT acetyltransferase</fullName>
        <ecNumber evidence="4">2.3.1.267</ecNumber>
    </submittedName>
</protein>
<name>A0A376CT17_9CORY</name>
<sequence length="193" mass="21836">MRLRPLTLGDVSRCAELEKVLFPGESPWPARAFEQELAAGHTTYWAVDMNVNRVGHNDNHADHDDNRVGHNDNRVDHDDNRVGHNGNHVDHEVVGYAGVGRMGPAAWPEYEIRTIGVAPEAQRRGIARMMMDAIVELADSHDAPIFLEVRVGNDPAIRLYEAYDFVINGLRRNYYQPSGADAHTMYRPRKSER</sequence>
<proteinExistence type="predicted"/>
<dbReference type="GO" id="GO:0008999">
    <property type="term" value="F:protein-N-terminal-alanine acetyltransferase activity"/>
    <property type="evidence" value="ECO:0007669"/>
    <property type="project" value="UniProtKB-EC"/>
</dbReference>
<dbReference type="Pfam" id="PF00583">
    <property type="entry name" value="Acetyltransf_1"/>
    <property type="match status" value="1"/>
</dbReference>
<dbReference type="CDD" id="cd04301">
    <property type="entry name" value="NAT_SF"/>
    <property type="match status" value="1"/>
</dbReference>
<dbReference type="Gene3D" id="3.40.630.30">
    <property type="match status" value="1"/>
</dbReference>
<evidence type="ECO:0000256" key="2">
    <source>
        <dbReference type="ARBA" id="ARBA00023315"/>
    </source>
</evidence>
<evidence type="ECO:0000256" key="1">
    <source>
        <dbReference type="ARBA" id="ARBA00022679"/>
    </source>
</evidence>
<dbReference type="PROSITE" id="PS51186">
    <property type="entry name" value="GNAT"/>
    <property type="match status" value="1"/>
</dbReference>
<evidence type="ECO:0000259" key="3">
    <source>
        <dbReference type="PROSITE" id="PS51186"/>
    </source>
</evidence>
<dbReference type="PANTHER" id="PTHR43420:SF12">
    <property type="entry name" value="N-ACETYLTRANSFERASE DOMAIN-CONTAINING PROTEIN"/>
    <property type="match status" value="1"/>
</dbReference>
<dbReference type="PANTHER" id="PTHR43420">
    <property type="entry name" value="ACETYLTRANSFERASE"/>
    <property type="match status" value="1"/>
</dbReference>
<evidence type="ECO:0000313" key="5">
    <source>
        <dbReference type="Proteomes" id="UP000254287"/>
    </source>
</evidence>
<feature type="domain" description="N-acetyltransferase" evidence="3">
    <location>
        <begin position="1"/>
        <end position="190"/>
    </location>
</feature>
<dbReference type="Proteomes" id="UP000254287">
    <property type="component" value="Unassembled WGS sequence"/>
</dbReference>
<reference evidence="4 5" key="1">
    <citation type="submission" date="2018-06" db="EMBL/GenBank/DDBJ databases">
        <authorList>
            <consortium name="Pathogen Informatics"/>
            <person name="Doyle S."/>
        </authorList>
    </citation>
    <scope>NUCLEOTIDE SEQUENCE [LARGE SCALE GENOMIC DNA]</scope>
    <source>
        <strain evidence="4 5">NCTC10289</strain>
    </source>
</reference>
<dbReference type="EC" id="2.3.1.267" evidence="4"/>
<gene>
    <name evidence="4" type="primary">rimI</name>
    <name evidence="4" type="ORF">NCTC10289_00481</name>
</gene>